<dbReference type="HOGENOM" id="CLU_008392_0_4_11"/>
<protein>
    <recommendedName>
        <fullName evidence="3">beta-N-acetylhexosaminidase</fullName>
        <ecNumber evidence="3">3.2.1.52</ecNumber>
    </recommendedName>
</protein>
<dbReference type="PANTHER" id="PTHR30480:SF13">
    <property type="entry name" value="BETA-HEXOSAMINIDASE"/>
    <property type="match status" value="1"/>
</dbReference>
<dbReference type="EC" id="3.2.1.52" evidence="3"/>
<feature type="chain" id="PRO_5003091694" description="beta-N-acetylhexosaminidase" evidence="7">
    <location>
        <begin position="30"/>
        <end position="414"/>
    </location>
</feature>
<evidence type="ECO:0000256" key="4">
    <source>
        <dbReference type="ARBA" id="ARBA00022801"/>
    </source>
</evidence>
<evidence type="ECO:0000256" key="2">
    <source>
        <dbReference type="ARBA" id="ARBA00005336"/>
    </source>
</evidence>
<feature type="domain" description="Glycoside hydrolase family 3 N-terminal" evidence="8">
    <location>
        <begin position="41"/>
        <end position="361"/>
    </location>
</feature>
<accession>D6ZD66</accession>
<evidence type="ECO:0000313" key="9">
    <source>
        <dbReference type="EMBL" id="ADG99253.1"/>
    </source>
</evidence>
<dbReference type="eggNOG" id="COG1472">
    <property type="taxonomic scope" value="Bacteria"/>
</dbReference>
<dbReference type="Pfam" id="PF00933">
    <property type="entry name" value="Glyco_hydro_3"/>
    <property type="match status" value="1"/>
</dbReference>
<feature type="region of interest" description="Disordered" evidence="6">
    <location>
        <begin position="370"/>
        <end position="414"/>
    </location>
</feature>
<proteinExistence type="inferred from homology"/>
<evidence type="ECO:0000259" key="8">
    <source>
        <dbReference type="Pfam" id="PF00933"/>
    </source>
</evidence>
<comment type="similarity">
    <text evidence="2">Belongs to the glycosyl hydrolase 3 family.</text>
</comment>
<feature type="compositionally biased region" description="Acidic residues" evidence="6">
    <location>
        <begin position="389"/>
        <end position="407"/>
    </location>
</feature>
<dbReference type="EMBL" id="CP001958">
    <property type="protein sequence ID" value="ADG99253.1"/>
    <property type="molecule type" value="Genomic_DNA"/>
</dbReference>
<dbReference type="PANTHER" id="PTHR30480">
    <property type="entry name" value="BETA-HEXOSAMINIDASE-RELATED"/>
    <property type="match status" value="1"/>
</dbReference>
<name>D6ZD66_SEGRD</name>
<evidence type="ECO:0000256" key="6">
    <source>
        <dbReference type="SAM" id="MobiDB-lite"/>
    </source>
</evidence>
<dbReference type="InterPro" id="IPR001764">
    <property type="entry name" value="Glyco_hydro_3_N"/>
</dbReference>
<dbReference type="InterPro" id="IPR017853">
    <property type="entry name" value="GH"/>
</dbReference>
<dbReference type="GO" id="GO:0005975">
    <property type="term" value="P:carbohydrate metabolic process"/>
    <property type="evidence" value="ECO:0007669"/>
    <property type="project" value="InterPro"/>
</dbReference>
<dbReference type="AlphaFoldDB" id="D6ZD66"/>
<organism evidence="9 10">
    <name type="scientific">Segniliparus rotundus (strain ATCC BAA-972 / CDC 1076 / CIP 108378 / DSM 44985 / JCM 13578)</name>
    <dbReference type="NCBI Taxonomy" id="640132"/>
    <lineage>
        <taxon>Bacteria</taxon>
        <taxon>Bacillati</taxon>
        <taxon>Actinomycetota</taxon>
        <taxon>Actinomycetes</taxon>
        <taxon>Mycobacteriales</taxon>
        <taxon>Segniliparaceae</taxon>
        <taxon>Segniliparus</taxon>
    </lineage>
</organism>
<feature type="signal peptide" evidence="7">
    <location>
        <begin position="1"/>
        <end position="29"/>
    </location>
</feature>
<sequence>MPALAHKFHALAASAALAAAALVPLPAHADPAGSCALGGMTTRQKLAQLLMPGVTGAQDMRDVVAREQVGGVFIGSMTSHALLSSGQIGEISASAGAPLLVSIDEEGGRVSRIPDLIGQAPSARTLAQTKTPEQVRAFAADRGRQLRALGVTADFAPDADVFAGDADTVIGDRSFSGDPHTAAEYAEAYAQGLRDGGVLPVVKHFPGHGRASGDSHQGSVTTPDLADLQDFDLVPFREIVGRLGSGTAVMVGHLTVPGLTEPGLPTSLSPATYRLLREGSGYGAAGFDGLVFTDDLSGMKAVSSRYDVPHAVAAALEAGADVALWLSTSQVSAVLDTLEHEVASGAFPIARVEASVGRVLAAKGVRAGTCGVGQARPAAPEEPGHDPELTDEPTEDEDAPAADEAPAEDARPVE</sequence>
<reference evidence="9 10" key="1">
    <citation type="journal article" date="2010" name="Stand. Genomic Sci.">
        <title>Complete genome sequence of Segniliparus rotundus type strain (CDC 1076).</title>
        <authorList>
            <person name="Sikorski J."/>
            <person name="Lapidus A."/>
            <person name="Copeland A."/>
            <person name="Misra M."/>
            <person name="Glavina Del Rio T."/>
            <person name="Nolan M."/>
            <person name="Lucas S."/>
            <person name="Chen F."/>
            <person name="Tice H."/>
            <person name="Cheng J.F."/>
            <person name="Jando M."/>
            <person name="Schneider S."/>
            <person name="Bruce D."/>
            <person name="Goodwin L."/>
            <person name="Pitluck S."/>
            <person name="Liolios K."/>
            <person name="Mikhailova N."/>
            <person name="Pati A."/>
            <person name="Ivanova N."/>
            <person name="Mavromatis K."/>
            <person name="Chen A."/>
            <person name="Palaniappan K."/>
            <person name="Chertkov O."/>
            <person name="Land M."/>
            <person name="Hauser L."/>
            <person name="Chang Y.J."/>
            <person name="Jeffries C.D."/>
            <person name="Brettin T."/>
            <person name="Detter J.C."/>
            <person name="Han C."/>
            <person name="Rohde M."/>
            <person name="Goker M."/>
            <person name="Bristow J."/>
            <person name="Eisen J.A."/>
            <person name="Markowitz V."/>
            <person name="Hugenholtz P."/>
            <person name="Kyrpides N.C."/>
            <person name="Klenk H.P."/>
        </authorList>
    </citation>
    <scope>NUCLEOTIDE SEQUENCE [LARGE SCALE GENOMIC DNA]</scope>
    <source>
        <strain evidence="10">ATCC BAA-972 / CDC 1076 / CIP 108378 / DSM 44985 / JCM 13578</strain>
    </source>
</reference>
<dbReference type="Gene3D" id="3.20.20.300">
    <property type="entry name" value="Glycoside hydrolase, family 3, N-terminal domain"/>
    <property type="match status" value="1"/>
</dbReference>
<evidence type="ECO:0000256" key="7">
    <source>
        <dbReference type="SAM" id="SignalP"/>
    </source>
</evidence>
<gene>
    <name evidence="9" type="ordered locus">Srot_2821</name>
</gene>
<evidence type="ECO:0000256" key="1">
    <source>
        <dbReference type="ARBA" id="ARBA00001231"/>
    </source>
</evidence>
<comment type="catalytic activity">
    <reaction evidence="1">
        <text>Hydrolysis of terminal non-reducing N-acetyl-D-hexosamine residues in N-acetyl-beta-D-hexosaminides.</text>
        <dbReference type="EC" id="3.2.1.52"/>
    </reaction>
</comment>
<evidence type="ECO:0000313" key="10">
    <source>
        <dbReference type="Proteomes" id="UP000002247"/>
    </source>
</evidence>
<dbReference type="GO" id="GO:0004563">
    <property type="term" value="F:beta-N-acetylhexosaminidase activity"/>
    <property type="evidence" value="ECO:0007669"/>
    <property type="project" value="UniProtKB-EC"/>
</dbReference>
<keyword evidence="7" id="KW-0732">Signal</keyword>
<dbReference type="InterPro" id="IPR036962">
    <property type="entry name" value="Glyco_hydro_3_N_sf"/>
</dbReference>
<dbReference type="GO" id="GO:0009254">
    <property type="term" value="P:peptidoglycan turnover"/>
    <property type="evidence" value="ECO:0007669"/>
    <property type="project" value="TreeGrafter"/>
</dbReference>
<keyword evidence="4 9" id="KW-0378">Hydrolase</keyword>
<dbReference type="SUPFAM" id="SSF51445">
    <property type="entry name" value="(Trans)glycosidases"/>
    <property type="match status" value="1"/>
</dbReference>
<evidence type="ECO:0000256" key="5">
    <source>
        <dbReference type="ARBA" id="ARBA00023295"/>
    </source>
</evidence>
<evidence type="ECO:0000256" key="3">
    <source>
        <dbReference type="ARBA" id="ARBA00012663"/>
    </source>
</evidence>
<dbReference type="KEGG" id="srt:Srot_2821"/>
<keyword evidence="5" id="KW-0326">Glycosidase</keyword>
<dbReference type="CAZy" id="GH3">
    <property type="family name" value="Glycoside Hydrolase Family 3"/>
</dbReference>
<dbReference type="InterPro" id="IPR050226">
    <property type="entry name" value="NagZ_Beta-hexosaminidase"/>
</dbReference>
<dbReference type="RefSeq" id="WP_013139702.1">
    <property type="nucleotide sequence ID" value="NC_014168.1"/>
</dbReference>
<dbReference type="OrthoDB" id="9805821at2"/>
<dbReference type="Proteomes" id="UP000002247">
    <property type="component" value="Chromosome"/>
</dbReference>
<keyword evidence="10" id="KW-1185">Reference proteome</keyword>
<dbReference type="STRING" id="640132.Srot_2821"/>